<feature type="compositionally biased region" description="Pro residues" evidence="1">
    <location>
        <begin position="151"/>
        <end position="160"/>
    </location>
</feature>
<evidence type="ECO:0000256" key="1">
    <source>
        <dbReference type="SAM" id="MobiDB-lite"/>
    </source>
</evidence>
<dbReference type="KEGG" id="tps:THAPSDRAFT_22655"/>
<dbReference type="SMART" id="SM00338">
    <property type="entry name" value="BRLZ"/>
    <property type="match status" value="1"/>
</dbReference>
<feature type="compositionally biased region" description="Low complexity" evidence="1">
    <location>
        <begin position="8"/>
        <end position="19"/>
    </location>
</feature>
<dbReference type="InterPro" id="IPR004827">
    <property type="entry name" value="bZIP"/>
</dbReference>
<keyword evidence="4" id="KW-1185">Reference proteome</keyword>
<feature type="region of interest" description="Disordered" evidence="1">
    <location>
        <begin position="142"/>
        <end position="167"/>
    </location>
</feature>
<evidence type="ECO:0000259" key="2">
    <source>
        <dbReference type="PROSITE" id="PS50217"/>
    </source>
</evidence>
<sequence length="371" mass="39519">MTIKRKLSSTTQSNGSTTSAALPPQPKKVSPLADKPQNYYAPKSTANMTKEELSAWRKEQRRERNRQSAAESRNKTRARIEELEGEVQHWRKLAEEMKGKMSAMERQIEFLTRLQLSPPQSAAAPSVASSSASAILGASLHATQGQVTPSSSPPRSPEPSPVSVGSSSFFLNDEAAVPFLPVPPLTTSHSLSFPPVSNSITTDTAFPALLSNPTEDSLVEKKVLAATSFLETTASSSTITGVPFDSFKSTSMNATSTDDDEEDVVSKTFVKQEPCLPLLLSKEDAKSTASSGTPVSAVEEVTGRQGSESIVVETAVAVGETAGIQACGEMEDGVVESVTTEDLSSLDEEDGDFLDMLAETLDGEFDPALLL</sequence>
<gene>
    <name evidence="3" type="ORF">THAPSDRAFT_22655</name>
</gene>
<dbReference type="PROSITE" id="PS50217">
    <property type="entry name" value="BZIP"/>
    <property type="match status" value="1"/>
</dbReference>
<feature type="compositionally biased region" description="Basic and acidic residues" evidence="1">
    <location>
        <begin position="49"/>
        <end position="80"/>
    </location>
</feature>
<dbReference type="RefSeq" id="XP_002290614.1">
    <property type="nucleotide sequence ID" value="XM_002290578.1"/>
</dbReference>
<accession>B8C2E1</accession>
<dbReference type="PaxDb" id="35128-Thaps22655"/>
<dbReference type="PROSITE" id="PS00036">
    <property type="entry name" value="BZIP_BASIC"/>
    <property type="match status" value="1"/>
</dbReference>
<dbReference type="InterPro" id="IPR046347">
    <property type="entry name" value="bZIP_sf"/>
</dbReference>
<dbReference type="SUPFAM" id="SSF57959">
    <property type="entry name" value="Leucine zipper domain"/>
    <property type="match status" value="1"/>
</dbReference>
<dbReference type="InParanoid" id="B8C2E1"/>
<dbReference type="CDD" id="cd14686">
    <property type="entry name" value="bZIP"/>
    <property type="match status" value="1"/>
</dbReference>
<organism evidence="3 4">
    <name type="scientific">Thalassiosira pseudonana</name>
    <name type="common">Marine diatom</name>
    <name type="synonym">Cyclotella nana</name>
    <dbReference type="NCBI Taxonomy" id="35128"/>
    <lineage>
        <taxon>Eukaryota</taxon>
        <taxon>Sar</taxon>
        <taxon>Stramenopiles</taxon>
        <taxon>Ochrophyta</taxon>
        <taxon>Bacillariophyta</taxon>
        <taxon>Coscinodiscophyceae</taxon>
        <taxon>Thalassiosirophycidae</taxon>
        <taxon>Thalassiosirales</taxon>
        <taxon>Thalassiosiraceae</taxon>
        <taxon>Thalassiosira</taxon>
    </lineage>
</organism>
<dbReference type="HOGENOM" id="CLU_747017_0_0_1"/>
<name>B8C2E1_THAPS</name>
<dbReference type="Pfam" id="PF00170">
    <property type="entry name" value="bZIP_1"/>
    <property type="match status" value="1"/>
</dbReference>
<feature type="domain" description="BZIP" evidence="2">
    <location>
        <begin position="57"/>
        <end position="111"/>
    </location>
</feature>
<dbReference type="GeneID" id="7449572"/>
<proteinExistence type="predicted"/>
<reference evidence="3 4" key="2">
    <citation type="journal article" date="2008" name="Nature">
        <title>The Phaeodactylum genome reveals the evolutionary history of diatom genomes.</title>
        <authorList>
            <person name="Bowler C."/>
            <person name="Allen A.E."/>
            <person name="Badger J.H."/>
            <person name="Grimwood J."/>
            <person name="Jabbari K."/>
            <person name="Kuo A."/>
            <person name="Maheswari U."/>
            <person name="Martens C."/>
            <person name="Maumus F."/>
            <person name="Otillar R.P."/>
            <person name="Rayko E."/>
            <person name="Salamov A."/>
            <person name="Vandepoele K."/>
            <person name="Beszteri B."/>
            <person name="Gruber A."/>
            <person name="Heijde M."/>
            <person name="Katinka M."/>
            <person name="Mock T."/>
            <person name="Valentin K."/>
            <person name="Verret F."/>
            <person name="Berges J.A."/>
            <person name="Brownlee C."/>
            <person name="Cadoret J.P."/>
            <person name="Chiovitti A."/>
            <person name="Choi C.J."/>
            <person name="Coesel S."/>
            <person name="De Martino A."/>
            <person name="Detter J.C."/>
            <person name="Durkin C."/>
            <person name="Falciatore A."/>
            <person name="Fournet J."/>
            <person name="Haruta M."/>
            <person name="Huysman M.J."/>
            <person name="Jenkins B.D."/>
            <person name="Jiroutova K."/>
            <person name="Jorgensen R.E."/>
            <person name="Joubert Y."/>
            <person name="Kaplan A."/>
            <person name="Kroger N."/>
            <person name="Kroth P.G."/>
            <person name="La Roche J."/>
            <person name="Lindquist E."/>
            <person name="Lommer M."/>
            <person name="Martin-Jezequel V."/>
            <person name="Lopez P.J."/>
            <person name="Lucas S."/>
            <person name="Mangogna M."/>
            <person name="McGinnis K."/>
            <person name="Medlin L.K."/>
            <person name="Montsant A."/>
            <person name="Oudot-Le Secq M.P."/>
            <person name="Napoli C."/>
            <person name="Obornik M."/>
            <person name="Parker M.S."/>
            <person name="Petit J.L."/>
            <person name="Porcel B.M."/>
            <person name="Poulsen N."/>
            <person name="Robison M."/>
            <person name="Rychlewski L."/>
            <person name="Rynearson T.A."/>
            <person name="Schmutz J."/>
            <person name="Shapiro H."/>
            <person name="Siaut M."/>
            <person name="Stanley M."/>
            <person name="Sussman M.R."/>
            <person name="Taylor A.R."/>
            <person name="Vardi A."/>
            <person name="von Dassow P."/>
            <person name="Vyverman W."/>
            <person name="Willis A."/>
            <person name="Wyrwicz L.S."/>
            <person name="Rokhsar D.S."/>
            <person name="Weissenbach J."/>
            <person name="Armbrust E.V."/>
            <person name="Green B.R."/>
            <person name="Van de Peer Y."/>
            <person name="Grigoriev I.V."/>
        </authorList>
    </citation>
    <scope>NUCLEOTIDE SEQUENCE [LARGE SCALE GENOMIC DNA]</scope>
    <source>
        <strain evidence="3 4">CCMP1335</strain>
    </source>
</reference>
<dbReference type="EMBL" id="CM000642">
    <property type="protein sequence ID" value="EED92366.1"/>
    <property type="molecule type" value="Genomic_DNA"/>
</dbReference>
<dbReference type="AlphaFoldDB" id="B8C2E1"/>
<dbReference type="Proteomes" id="UP000001449">
    <property type="component" value="Chromosome 5"/>
</dbReference>
<protein>
    <recommendedName>
        <fullName evidence="2">BZIP domain-containing protein</fullName>
    </recommendedName>
</protein>
<dbReference type="Gene3D" id="1.20.5.170">
    <property type="match status" value="1"/>
</dbReference>
<dbReference type="GO" id="GO:0003700">
    <property type="term" value="F:DNA-binding transcription factor activity"/>
    <property type="evidence" value="ECO:0007669"/>
    <property type="project" value="InterPro"/>
</dbReference>
<feature type="region of interest" description="Disordered" evidence="1">
    <location>
        <begin position="1"/>
        <end position="80"/>
    </location>
</feature>
<reference evidence="3 4" key="1">
    <citation type="journal article" date="2004" name="Science">
        <title>The genome of the diatom Thalassiosira pseudonana: ecology, evolution, and metabolism.</title>
        <authorList>
            <person name="Armbrust E.V."/>
            <person name="Berges J.A."/>
            <person name="Bowler C."/>
            <person name="Green B.R."/>
            <person name="Martinez D."/>
            <person name="Putnam N.H."/>
            <person name="Zhou S."/>
            <person name="Allen A.E."/>
            <person name="Apt K.E."/>
            <person name="Bechner M."/>
            <person name="Brzezinski M.A."/>
            <person name="Chaal B.K."/>
            <person name="Chiovitti A."/>
            <person name="Davis A.K."/>
            <person name="Demarest M.S."/>
            <person name="Detter J.C."/>
            <person name="Glavina T."/>
            <person name="Goodstein D."/>
            <person name="Hadi M.Z."/>
            <person name="Hellsten U."/>
            <person name="Hildebrand M."/>
            <person name="Jenkins B.D."/>
            <person name="Jurka J."/>
            <person name="Kapitonov V.V."/>
            <person name="Kroger N."/>
            <person name="Lau W.W."/>
            <person name="Lane T.W."/>
            <person name="Larimer F.W."/>
            <person name="Lippmeier J.C."/>
            <person name="Lucas S."/>
            <person name="Medina M."/>
            <person name="Montsant A."/>
            <person name="Obornik M."/>
            <person name="Parker M.S."/>
            <person name="Palenik B."/>
            <person name="Pazour G.J."/>
            <person name="Richardson P.M."/>
            <person name="Rynearson T.A."/>
            <person name="Saito M.A."/>
            <person name="Schwartz D.C."/>
            <person name="Thamatrakoln K."/>
            <person name="Valentin K."/>
            <person name="Vardi A."/>
            <person name="Wilkerson F.P."/>
            <person name="Rokhsar D.S."/>
        </authorList>
    </citation>
    <scope>NUCLEOTIDE SEQUENCE [LARGE SCALE GENOMIC DNA]</scope>
    <source>
        <strain evidence="3 4">CCMP1335</strain>
    </source>
</reference>
<evidence type="ECO:0000313" key="4">
    <source>
        <dbReference type="Proteomes" id="UP000001449"/>
    </source>
</evidence>
<dbReference type="eggNOG" id="ENOG502QZ6V">
    <property type="taxonomic scope" value="Eukaryota"/>
</dbReference>
<evidence type="ECO:0000313" key="3">
    <source>
        <dbReference type="EMBL" id="EED92366.1"/>
    </source>
</evidence>